<dbReference type="Pfam" id="PF08214">
    <property type="entry name" value="HAT_KAT11"/>
    <property type="match status" value="1"/>
</dbReference>
<name>A0A7H9AW74_ZYGMR</name>
<organism evidence="10 11">
    <name type="scientific">Zygotorulaspora mrakii</name>
    <name type="common">Zygosaccharomyces mrakii</name>
    <dbReference type="NCBI Taxonomy" id="42260"/>
    <lineage>
        <taxon>Eukaryota</taxon>
        <taxon>Fungi</taxon>
        <taxon>Dikarya</taxon>
        <taxon>Ascomycota</taxon>
        <taxon>Saccharomycotina</taxon>
        <taxon>Saccharomycetes</taxon>
        <taxon>Saccharomycetales</taxon>
        <taxon>Saccharomycetaceae</taxon>
        <taxon>Zygotorulaspora</taxon>
    </lineage>
</organism>
<evidence type="ECO:0000256" key="2">
    <source>
        <dbReference type="ARBA" id="ARBA00013184"/>
    </source>
</evidence>
<dbReference type="SMART" id="SM01250">
    <property type="entry name" value="KAT11"/>
    <property type="match status" value="1"/>
</dbReference>
<reference evidence="10 11" key="1">
    <citation type="submission" date="2020-07" db="EMBL/GenBank/DDBJ databases">
        <title>The yeast mating-type switching endonuclease HO is a domesticated member of an unorthodox homing genetic element family.</title>
        <authorList>
            <person name="Coughlan A.Y."/>
            <person name="Lombardi L."/>
            <person name="Braun-Galleani S."/>
            <person name="Martos A.R."/>
            <person name="Galeote V."/>
            <person name="Bigey F."/>
            <person name="Dequin S."/>
            <person name="Byrne K.P."/>
            <person name="Wolfe K.H."/>
        </authorList>
    </citation>
    <scope>NUCLEOTIDE SEQUENCE [LARGE SCALE GENOMIC DNA]</scope>
    <source>
        <strain evidence="10 11">NRRL Y-6702</strain>
    </source>
</reference>
<evidence type="ECO:0000256" key="5">
    <source>
        <dbReference type="ARBA" id="ARBA00022990"/>
    </source>
</evidence>
<dbReference type="PIRSF" id="PIRSF027124">
    <property type="entry name" value="Histone_acetylase_Rtt109"/>
    <property type="match status" value="1"/>
</dbReference>
<dbReference type="EMBL" id="CP058604">
    <property type="protein sequence ID" value="QLG70585.1"/>
    <property type="molecule type" value="Genomic_DNA"/>
</dbReference>
<comment type="catalytic activity">
    <reaction evidence="9">
        <text>L-lysyl-[histone] + acetyl-CoA = N(6)-acetyl-L-lysyl-[histone] + CoA + H(+)</text>
        <dbReference type="Rhea" id="RHEA:21992"/>
        <dbReference type="Rhea" id="RHEA-COMP:9845"/>
        <dbReference type="Rhea" id="RHEA-COMP:11338"/>
        <dbReference type="ChEBI" id="CHEBI:15378"/>
        <dbReference type="ChEBI" id="CHEBI:29969"/>
        <dbReference type="ChEBI" id="CHEBI:57287"/>
        <dbReference type="ChEBI" id="CHEBI:57288"/>
        <dbReference type="ChEBI" id="CHEBI:61930"/>
        <dbReference type="EC" id="2.3.1.48"/>
    </reaction>
    <physiologicalReaction direction="left-to-right" evidence="9">
        <dbReference type="Rhea" id="RHEA:21993"/>
    </physiologicalReaction>
</comment>
<evidence type="ECO:0000256" key="9">
    <source>
        <dbReference type="ARBA" id="ARBA00048940"/>
    </source>
</evidence>
<evidence type="ECO:0000256" key="6">
    <source>
        <dbReference type="ARBA" id="ARBA00023015"/>
    </source>
</evidence>
<dbReference type="InterPro" id="IPR016849">
    <property type="entry name" value="Rtt109"/>
</dbReference>
<evidence type="ECO:0000256" key="3">
    <source>
        <dbReference type="ARBA" id="ARBA00022679"/>
    </source>
</evidence>
<dbReference type="KEGG" id="zmk:HG535_0A05260"/>
<dbReference type="PROSITE" id="PS51728">
    <property type="entry name" value="RTT109_HAT"/>
    <property type="match status" value="1"/>
</dbReference>
<dbReference type="GO" id="GO:0006355">
    <property type="term" value="P:regulation of DNA-templated transcription"/>
    <property type="evidence" value="ECO:0007669"/>
    <property type="project" value="InterPro"/>
</dbReference>
<comment type="subcellular location">
    <subcellularLocation>
        <location evidence="1">Nucleus</location>
    </subcellularLocation>
</comment>
<dbReference type="AlphaFoldDB" id="A0A7H9AW74"/>
<evidence type="ECO:0000256" key="4">
    <source>
        <dbReference type="ARBA" id="ARBA00022763"/>
    </source>
</evidence>
<keyword evidence="5" id="KW-0007">Acetylation</keyword>
<evidence type="ECO:0000256" key="1">
    <source>
        <dbReference type="ARBA" id="ARBA00004123"/>
    </source>
</evidence>
<dbReference type="GO" id="GO:0006974">
    <property type="term" value="P:DNA damage response"/>
    <property type="evidence" value="ECO:0007669"/>
    <property type="project" value="UniProtKB-KW"/>
</dbReference>
<dbReference type="GO" id="GO:0005634">
    <property type="term" value="C:nucleus"/>
    <property type="evidence" value="ECO:0007669"/>
    <property type="project" value="UniProtKB-SubCell"/>
</dbReference>
<dbReference type="OrthoDB" id="3361892at2759"/>
<dbReference type="PANTHER" id="PTHR31571">
    <property type="entry name" value="ALTERED INHERITANCE OF MITOCHONDRIA PROTEIN 6"/>
    <property type="match status" value="1"/>
</dbReference>
<dbReference type="Proteomes" id="UP000509704">
    <property type="component" value="Chromosome 1"/>
</dbReference>
<protein>
    <recommendedName>
        <fullName evidence="2">histone acetyltransferase</fullName>
        <ecNumber evidence="2">2.3.1.48</ecNumber>
    </recommendedName>
</protein>
<evidence type="ECO:0000313" key="11">
    <source>
        <dbReference type="Proteomes" id="UP000509704"/>
    </source>
</evidence>
<keyword evidence="8" id="KW-0539">Nucleus</keyword>
<proteinExistence type="predicted"/>
<dbReference type="InterPro" id="IPR051236">
    <property type="entry name" value="HAT_RTT109-like"/>
</dbReference>
<dbReference type="InterPro" id="IPR013178">
    <property type="entry name" value="Histone_AcTrfase_Rtt109/CBP"/>
</dbReference>
<dbReference type="PANTHER" id="PTHR31571:SF2">
    <property type="entry name" value="HISTONE ACETYLTRANSFERASE RTT109"/>
    <property type="match status" value="1"/>
</dbReference>
<keyword evidence="11" id="KW-1185">Reference proteome</keyword>
<sequence length="432" mass="50230">MALREYLAQALPDQEQFEILHLQNPSKESHPVITPQSSNKSGLITVKNQHFFALFHKEKAIYALEIYVYITLTPEVQDTIAERIVFVSKADTNGYCDCEVSFKKITQQLLRYVLSINPNYYLQKVIPRHREYHKFDKHLITKKTKPTDALRLLAKRQGDVSLMSSINLNVGIYHSFQCQPNIITKICLFTKPSPQYLFAESSKNPKKHQLDGASLLKWWLDILDELIVECFDQNTTANLRIPGEDETVVNRYLRGLKHNGWEAGDLFTKKSNEKHDLAAFRIPLFPDDPKSRFLHQLADEGRILSMYLKAYWAELQERQEFRLSVTVSVIGIQGHQAEEPIYVPNNKHDVFLTSSKKQFNSIKNYITGEAYDTIEGAFEAYLNVKYFLGDRFGRRLIKVEGVAKYRWIKKESIEKRRQDIINTLSVRKKPKK</sequence>
<evidence type="ECO:0000256" key="8">
    <source>
        <dbReference type="ARBA" id="ARBA00023242"/>
    </source>
</evidence>
<dbReference type="RefSeq" id="XP_037142313.1">
    <property type="nucleotide sequence ID" value="XM_037286418.1"/>
</dbReference>
<evidence type="ECO:0000256" key="7">
    <source>
        <dbReference type="ARBA" id="ARBA00023163"/>
    </source>
</evidence>
<keyword evidence="6" id="KW-0805">Transcription regulation</keyword>
<dbReference type="GO" id="GO:0032931">
    <property type="term" value="F:histone H3K56 acetyltransferase activity"/>
    <property type="evidence" value="ECO:0007669"/>
    <property type="project" value="TreeGrafter"/>
</dbReference>
<gene>
    <name evidence="10" type="ORF">HG535_0A05260</name>
</gene>
<evidence type="ECO:0000313" key="10">
    <source>
        <dbReference type="EMBL" id="QLG70585.1"/>
    </source>
</evidence>
<dbReference type="GeneID" id="59234221"/>
<keyword evidence="3" id="KW-0808">Transferase</keyword>
<dbReference type="EC" id="2.3.1.48" evidence="2"/>
<keyword evidence="4" id="KW-0227">DNA damage</keyword>
<accession>A0A7H9AW74</accession>
<keyword evidence="7" id="KW-0804">Transcription</keyword>